<accession>A0A167BNB4</accession>
<feature type="non-terminal residue" evidence="1">
    <location>
        <position position="1"/>
    </location>
</feature>
<dbReference type="EMBL" id="LFIW01001626">
    <property type="protein sequence ID" value="KZL81527.1"/>
    <property type="molecule type" value="Genomic_DNA"/>
</dbReference>
<evidence type="ECO:0000313" key="1">
    <source>
        <dbReference type="EMBL" id="KZL81527.1"/>
    </source>
</evidence>
<keyword evidence="2" id="KW-1185">Reference proteome</keyword>
<comment type="caution">
    <text evidence="1">The sequence shown here is derived from an EMBL/GenBank/DDBJ whole genome shotgun (WGS) entry which is preliminary data.</text>
</comment>
<proteinExistence type="predicted"/>
<protein>
    <submittedName>
        <fullName evidence="1">Uncharacterized protein</fullName>
    </submittedName>
</protein>
<organism evidence="1 2">
    <name type="scientific">Colletotrichum incanum</name>
    <name type="common">Soybean anthracnose fungus</name>
    <dbReference type="NCBI Taxonomy" id="1573173"/>
    <lineage>
        <taxon>Eukaryota</taxon>
        <taxon>Fungi</taxon>
        <taxon>Dikarya</taxon>
        <taxon>Ascomycota</taxon>
        <taxon>Pezizomycotina</taxon>
        <taxon>Sordariomycetes</taxon>
        <taxon>Hypocreomycetidae</taxon>
        <taxon>Glomerellales</taxon>
        <taxon>Glomerellaceae</taxon>
        <taxon>Colletotrichum</taxon>
        <taxon>Colletotrichum spaethianum species complex</taxon>
    </lineage>
</organism>
<gene>
    <name evidence="1" type="ORF">CI238_07920</name>
</gene>
<dbReference type="Proteomes" id="UP000076584">
    <property type="component" value="Unassembled WGS sequence"/>
</dbReference>
<evidence type="ECO:0000313" key="2">
    <source>
        <dbReference type="Proteomes" id="UP000076584"/>
    </source>
</evidence>
<dbReference type="AlphaFoldDB" id="A0A167BNB4"/>
<reference evidence="1 2" key="1">
    <citation type="submission" date="2015-06" db="EMBL/GenBank/DDBJ databases">
        <title>Survival trade-offs in plant roots during colonization by closely related pathogenic and mutualistic fungi.</title>
        <authorList>
            <person name="Hacquard S."/>
            <person name="Kracher B."/>
            <person name="Hiruma K."/>
            <person name="Weinman A."/>
            <person name="Muench P."/>
            <person name="Garrido Oter R."/>
            <person name="Ver Loren van Themaat E."/>
            <person name="Dallerey J.-F."/>
            <person name="Damm U."/>
            <person name="Henrissat B."/>
            <person name="Lespinet O."/>
            <person name="Thon M."/>
            <person name="Kemen E."/>
            <person name="McHardy A.C."/>
            <person name="Schulze-Lefert P."/>
            <person name="O'Connell R.J."/>
        </authorList>
    </citation>
    <scope>NUCLEOTIDE SEQUENCE [LARGE SCALE GENOMIC DNA]</scope>
    <source>
        <strain evidence="1 2">MAFF 238704</strain>
    </source>
</reference>
<sequence>GNICHNLIERLHTVENQSSRHLQITFTLPLIKMKLLAIVFTSLDFILPVTSHPLEERDGFQTVHLTFHGGPASYELAVPADGQVHSTNNDISVNIIDAPDYNAISQCTFYTNGEKALVSGITPQGLQQVIIGPPQPVTGVSCFGICVPTYGECYDTYGQYVGPCCNGFCAATRCRPWIQPY</sequence>
<name>A0A167BNB4_COLIC</name>